<name>A0A4Q7CIY5_9STAP</name>
<dbReference type="Proteomes" id="UP000293854">
    <property type="component" value="Unassembled WGS sequence"/>
</dbReference>
<proteinExistence type="predicted"/>
<dbReference type="Pfam" id="PF11728">
    <property type="entry name" value="ArAE_1_C"/>
    <property type="match status" value="1"/>
</dbReference>
<comment type="caution">
    <text evidence="2">The sequence shown here is derived from an EMBL/GenBank/DDBJ whole genome shotgun (WGS) entry which is preliminary data.</text>
</comment>
<sequence length="112" mass="13496">NSYYHYFDMREEQLEIIERIQQILKSMQSEDIILHRLGKLFAEIAKNVNSNDYTAMRLYSLYDLHIELYEQPLPESKEVLINRANEIQIVNELERYLQVKSQFGSLKLYHEV</sequence>
<dbReference type="AlphaFoldDB" id="A0A4Q7CIY5"/>
<feature type="non-terminal residue" evidence="2">
    <location>
        <position position="1"/>
    </location>
</feature>
<dbReference type="InterPro" id="IPR021062">
    <property type="entry name" value="ArAE_1_C"/>
</dbReference>
<feature type="domain" description="Putative aromatic acid exporter C-terminal" evidence="1">
    <location>
        <begin position="1"/>
        <end position="101"/>
    </location>
</feature>
<reference evidence="2 3" key="1">
    <citation type="submission" date="2018-11" db="EMBL/GenBank/DDBJ databases">
        <title>Genomic profiling of Staphylococcus species from a Poultry farm system in KwaZulu-Natal, South Africa.</title>
        <authorList>
            <person name="Amoako D.G."/>
            <person name="Somboro A.M."/>
            <person name="Abia A.L.K."/>
            <person name="Bester L.A."/>
            <person name="Essack S.Y."/>
        </authorList>
    </citation>
    <scope>NUCLEOTIDE SEQUENCE [LARGE SCALE GENOMIC DNA]</scope>
    <source>
        <strain evidence="2 3">SA11</strain>
    </source>
</reference>
<dbReference type="EMBL" id="RQTE01000463">
    <property type="protein sequence ID" value="RZH99665.1"/>
    <property type="molecule type" value="Genomic_DNA"/>
</dbReference>
<accession>A0A4Q7CIY5</accession>
<evidence type="ECO:0000313" key="2">
    <source>
        <dbReference type="EMBL" id="RZH99665.1"/>
    </source>
</evidence>
<gene>
    <name evidence="2" type="ORF">EIG99_13560</name>
</gene>
<evidence type="ECO:0000259" key="1">
    <source>
        <dbReference type="Pfam" id="PF11728"/>
    </source>
</evidence>
<dbReference type="Gene3D" id="1.20.120.940">
    <property type="entry name" value="Putative aromatic acid exporter, C-terminal domain"/>
    <property type="match status" value="1"/>
</dbReference>
<evidence type="ECO:0000313" key="3">
    <source>
        <dbReference type="Proteomes" id="UP000293854"/>
    </source>
</evidence>
<dbReference type="PANTHER" id="PTHR40064:SF1">
    <property type="entry name" value="MEMBRANE PROTEIN"/>
    <property type="match status" value="1"/>
</dbReference>
<organism evidence="2 3">
    <name type="scientific">Staphylococcus condimenti</name>
    <dbReference type="NCBI Taxonomy" id="70255"/>
    <lineage>
        <taxon>Bacteria</taxon>
        <taxon>Bacillati</taxon>
        <taxon>Bacillota</taxon>
        <taxon>Bacilli</taxon>
        <taxon>Bacillales</taxon>
        <taxon>Staphylococcaceae</taxon>
        <taxon>Staphylococcus</taxon>
    </lineage>
</organism>
<dbReference type="PANTHER" id="PTHR40064">
    <property type="entry name" value="MEMBRANE PROTEIN-RELATED"/>
    <property type="match status" value="1"/>
</dbReference>
<dbReference type="InterPro" id="IPR038323">
    <property type="entry name" value="ArAE_1_C_sf"/>
</dbReference>
<protein>
    <submittedName>
        <fullName evidence="2">Aromatic acid exporter family protein</fullName>
    </submittedName>
</protein>
<dbReference type="InterPro" id="IPR052984">
    <property type="entry name" value="UPF0421"/>
</dbReference>